<reference evidence="2 3" key="1">
    <citation type="submission" date="2018-04" db="EMBL/GenBank/DDBJ databases">
        <title>Subsurface microbial communities from deep shales in Ohio and West Virginia, USA.</title>
        <authorList>
            <person name="Wrighton K."/>
        </authorList>
    </citation>
    <scope>NUCLEOTIDE SEQUENCE [LARGE SCALE GENOMIC DNA]</scope>
    <source>
        <strain evidence="2 3">WC1</strain>
    </source>
</reference>
<feature type="domain" description="Gfo/Idh/MocA-like oxidoreductase N-terminal" evidence="1">
    <location>
        <begin position="15"/>
        <end position="121"/>
    </location>
</feature>
<dbReference type="OrthoDB" id="9772350at2"/>
<dbReference type="Gene3D" id="3.40.50.720">
    <property type="entry name" value="NAD(P)-binding Rossmann-like Domain"/>
    <property type="match status" value="1"/>
</dbReference>
<gene>
    <name evidence="2" type="ORF">C8C76_10331</name>
</gene>
<dbReference type="InterPro" id="IPR051450">
    <property type="entry name" value="Gfo/Idh/MocA_Oxidoreductases"/>
</dbReference>
<name>A0A2T5RQC1_9FIRM</name>
<proteinExistence type="predicted"/>
<comment type="caution">
    <text evidence="2">The sequence shown here is derived from an EMBL/GenBank/DDBJ whole genome shotgun (WGS) entry which is preliminary data.</text>
</comment>
<sequence>MKMEKNSKYPVPKKINFAVIGIGWRAEFFLRIARALPEQFQLAGVVSSREDKREEIRNKWGFKAYQSAEELLQAESPDFVVLSISKEAAAEVILKLVEFEIPILAETPPAANLAELIKLNQKLGKDYPIQIAEQYHLQPLHQAIYKLADSGRLGEVNYARVSISHGYHAVSLLRKALGIKFENAEIEARFFEEPVVKGPDRSGLPDKKEIVSKSHEFAFLNFDGKLGVYDFERGQHRSWIRSQEILIRGTEGEIKNSTLKYLKDYQSPVELDLKRVEAGINQNLEGFYLKGITCGEDWLYQNPFLPARFSDDEIAVAEALVRMYKFLASGKSFYSLAEASQDQYLALKIKEAAAENKKIITQKQIWAEFE</sequence>
<dbReference type="Proteomes" id="UP000244089">
    <property type="component" value="Unassembled WGS sequence"/>
</dbReference>
<evidence type="ECO:0000259" key="1">
    <source>
        <dbReference type="Pfam" id="PF01408"/>
    </source>
</evidence>
<dbReference type="EMBL" id="QAXS01000003">
    <property type="protein sequence ID" value="PTW02176.1"/>
    <property type="molecule type" value="Genomic_DNA"/>
</dbReference>
<dbReference type="Pfam" id="PF01408">
    <property type="entry name" value="GFO_IDH_MocA"/>
    <property type="match status" value="1"/>
</dbReference>
<evidence type="ECO:0000313" key="3">
    <source>
        <dbReference type="Proteomes" id="UP000244089"/>
    </source>
</evidence>
<dbReference type="GO" id="GO:0000166">
    <property type="term" value="F:nucleotide binding"/>
    <property type="evidence" value="ECO:0007669"/>
    <property type="project" value="InterPro"/>
</dbReference>
<dbReference type="PANTHER" id="PTHR43377:SF1">
    <property type="entry name" value="BILIVERDIN REDUCTASE A"/>
    <property type="match status" value="1"/>
</dbReference>
<dbReference type="InterPro" id="IPR000683">
    <property type="entry name" value="Gfo/Idh/MocA-like_OxRdtase_N"/>
</dbReference>
<protein>
    <submittedName>
        <fullName evidence="2">Oxidoreductase family protein</fullName>
    </submittedName>
</protein>
<dbReference type="SUPFAM" id="SSF51735">
    <property type="entry name" value="NAD(P)-binding Rossmann-fold domains"/>
    <property type="match status" value="1"/>
</dbReference>
<evidence type="ECO:0000313" key="2">
    <source>
        <dbReference type="EMBL" id="PTW02176.1"/>
    </source>
</evidence>
<accession>A0A2T5RQC1</accession>
<dbReference type="AlphaFoldDB" id="A0A2T5RQC1"/>
<dbReference type="RefSeq" id="WP_108138159.1">
    <property type="nucleotide sequence ID" value="NZ_QAXS01000003.1"/>
</dbReference>
<dbReference type="InterPro" id="IPR036291">
    <property type="entry name" value="NAD(P)-bd_dom_sf"/>
</dbReference>
<organism evidence="2 3">
    <name type="scientific">Halanaerobium saccharolyticum</name>
    <dbReference type="NCBI Taxonomy" id="43595"/>
    <lineage>
        <taxon>Bacteria</taxon>
        <taxon>Bacillati</taxon>
        <taxon>Bacillota</taxon>
        <taxon>Clostridia</taxon>
        <taxon>Halanaerobiales</taxon>
        <taxon>Halanaerobiaceae</taxon>
        <taxon>Halanaerobium</taxon>
    </lineage>
</organism>
<dbReference type="PANTHER" id="PTHR43377">
    <property type="entry name" value="BILIVERDIN REDUCTASE A"/>
    <property type="match status" value="1"/>
</dbReference>